<gene>
    <name evidence="2" type="ORF">PECAL_2P09630</name>
</gene>
<proteinExistence type="predicted"/>
<evidence type="ECO:0000313" key="2">
    <source>
        <dbReference type="EMBL" id="CAH0367919.1"/>
    </source>
</evidence>
<sequence length="109" mass="10918">MPPRRLALLGGVVCRAAAADAPLDPGAVRQALATVALGAFVLGACCACACAAACWCASIAYDADGGGGGPFSARRVLAALGAKEPPRRYARVRLNEDDATGGDIEMTLA</sequence>
<evidence type="ECO:0000313" key="3">
    <source>
        <dbReference type="Proteomes" id="UP000789595"/>
    </source>
</evidence>
<dbReference type="AlphaFoldDB" id="A0A8J2SHF2"/>
<dbReference type="EMBL" id="CAKKNE010000002">
    <property type="protein sequence ID" value="CAH0367919.1"/>
    <property type="molecule type" value="Genomic_DNA"/>
</dbReference>
<evidence type="ECO:0000256" key="1">
    <source>
        <dbReference type="SAM" id="SignalP"/>
    </source>
</evidence>
<dbReference type="Proteomes" id="UP000789595">
    <property type="component" value="Unassembled WGS sequence"/>
</dbReference>
<keyword evidence="3" id="KW-1185">Reference proteome</keyword>
<feature type="signal peptide" evidence="1">
    <location>
        <begin position="1"/>
        <end position="18"/>
    </location>
</feature>
<comment type="caution">
    <text evidence="2">The sequence shown here is derived from an EMBL/GenBank/DDBJ whole genome shotgun (WGS) entry which is preliminary data.</text>
</comment>
<keyword evidence="1" id="KW-0732">Signal</keyword>
<protein>
    <submittedName>
        <fullName evidence="2">Uncharacterized protein</fullName>
    </submittedName>
</protein>
<organism evidence="2 3">
    <name type="scientific">Pelagomonas calceolata</name>
    <dbReference type="NCBI Taxonomy" id="35677"/>
    <lineage>
        <taxon>Eukaryota</taxon>
        <taxon>Sar</taxon>
        <taxon>Stramenopiles</taxon>
        <taxon>Ochrophyta</taxon>
        <taxon>Pelagophyceae</taxon>
        <taxon>Pelagomonadales</taxon>
        <taxon>Pelagomonadaceae</taxon>
        <taxon>Pelagomonas</taxon>
    </lineage>
</organism>
<feature type="chain" id="PRO_5035167909" evidence="1">
    <location>
        <begin position="19"/>
        <end position="109"/>
    </location>
</feature>
<reference evidence="2" key="1">
    <citation type="submission" date="2021-11" db="EMBL/GenBank/DDBJ databases">
        <authorList>
            <consortium name="Genoscope - CEA"/>
            <person name="William W."/>
        </authorList>
    </citation>
    <scope>NUCLEOTIDE SEQUENCE</scope>
</reference>
<accession>A0A8J2SHF2</accession>
<name>A0A8J2SHF2_9STRA</name>